<dbReference type="GO" id="GO:0006508">
    <property type="term" value="P:proteolysis"/>
    <property type="evidence" value="ECO:0007669"/>
    <property type="project" value="InterPro"/>
</dbReference>
<proteinExistence type="predicted"/>
<dbReference type="Gene3D" id="3.40.50.1820">
    <property type="entry name" value="alpha/beta hydrolase"/>
    <property type="match status" value="1"/>
</dbReference>
<dbReference type="InterPro" id="IPR050955">
    <property type="entry name" value="Plant_Biomass_Hydrol_Est"/>
</dbReference>
<dbReference type="EMBL" id="UAVR01000023">
    <property type="protein sequence ID" value="SQA92387.1"/>
    <property type="molecule type" value="Genomic_DNA"/>
</dbReference>
<dbReference type="RefSeq" id="WP_079467127.1">
    <property type="nucleotide sequence ID" value="NZ_CP033934.1"/>
</dbReference>
<sequence length="280" mass="32624">MNKRKINQNLIILLLIITINQAFGQKKEFRDTEVDTLTFLNNRKLLNSLNTNTFQKKIFVDNDIQIPYRFLTPKNNRTNEKFPLVITFHNSTRIGNDNENQLEPFAKIWLRDEIYERFPCYVVAPQFNKRSTNYEIDKDGIQVSKPSNDVSTLLKLIKDLEKEYPNIDKNKIYLIGYSMGGSTAQNLMNLSPNAFAAIVSVASVPDFSNLIKIKEKNIWLIHGKKDDENPYIGSVELYNKLSSNKNLIFTTFTNLNHNNIVIPFLVTDEIPKWLFEKRRK</sequence>
<comment type="caution">
    <text evidence="4">The sequence shown here is derived from an EMBL/GenBank/DDBJ whole genome shotgun (WGS) entry which is preliminary data.</text>
</comment>
<keyword evidence="1" id="KW-0732">Signal</keyword>
<evidence type="ECO:0000313" key="6">
    <source>
        <dbReference type="Proteomes" id="UP000251937"/>
    </source>
</evidence>
<keyword evidence="5" id="KW-1185">Reference proteome</keyword>
<reference evidence="3 5" key="1">
    <citation type="submission" date="2017-02" db="EMBL/GenBank/DDBJ databases">
        <authorList>
            <person name="Varghese N."/>
            <person name="Submissions S."/>
        </authorList>
    </citation>
    <scope>NUCLEOTIDE SEQUENCE [LARGE SCALE GENOMIC DNA]</scope>
    <source>
        <strain evidence="3 5">DSM 16775</strain>
    </source>
</reference>
<name>A0AAX2IRP7_9FLAO</name>
<evidence type="ECO:0000256" key="1">
    <source>
        <dbReference type="ARBA" id="ARBA00022729"/>
    </source>
</evidence>
<dbReference type="Proteomes" id="UP000190669">
    <property type="component" value="Unassembled WGS sequence"/>
</dbReference>
<dbReference type="InterPro" id="IPR029058">
    <property type="entry name" value="AB_hydrolase_fold"/>
</dbReference>
<dbReference type="KEGG" id="cbp:EB354_02305"/>
<dbReference type="InterPro" id="IPR001375">
    <property type="entry name" value="Peptidase_S9_cat"/>
</dbReference>
<gene>
    <name evidence="4" type="ORF">NCTC11212_04041</name>
    <name evidence="3" type="ORF">SAMN05421800_1363</name>
</gene>
<dbReference type="EMBL" id="FUZE01000036">
    <property type="protein sequence ID" value="SKC11601.1"/>
    <property type="molecule type" value="Genomic_DNA"/>
</dbReference>
<organism evidence="4 6">
    <name type="scientific">Chryseobacterium balustinum</name>
    <dbReference type="NCBI Taxonomy" id="246"/>
    <lineage>
        <taxon>Bacteria</taxon>
        <taxon>Pseudomonadati</taxon>
        <taxon>Bacteroidota</taxon>
        <taxon>Flavobacteriia</taxon>
        <taxon>Flavobacteriales</taxon>
        <taxon>Weeksellaceae</taxon>
        <taxon>Chryseobacterium group</taxon>
        <taxon>Chryseobacterium</taxon>
    </lineage>
</organism>
<dbReference type="Pfam" id="PF00326">
    <property type="entry name" value="Peptidase_S9"/>
    <property type="match status" value="1"/>
</dbReference>
<reference evidence="4 6" key="2">
    <citation type="submission" date="2018-06" db="EMBL/GenBank/DDBJ databases">
        <authorList>
            <consortium name="Pathogen Informatics"/>
            <person name="Doyle S."/>
        </authorList>
    </citation>
    <scope>NUCLEOTIDE SEQUENCE [LARGE SCALE GENOMIC DNA]</scope>
    <source>
        <strain evidence="4 6">NCTC11212</strain>
    </source>
</reference>
<dbReference type="GO" id="GO:0008236">
    <property type="term" value="F:serine-type peptidase activity"/>
    <property type="evidence" value="ECO:0007669"/>
    <property type="project" value="InterPro"/>
</dbReference>
<dbReference type="SUPFAM" id="SSF53474">
    <property type="entry name" value="alpha/beta-Hydrolases"/>
    <property type="match status" value="1"/>
</dbReference>
<protein>
    <submittedName>
        <fullName evidence="4">Poly(3-hydroxybutyrate) depolymerase</fullName>
    </submittedName>
    <submittedName>
        <fullName evidence="3">Prolyl oligopeptidase family protein</fullName>
    </submittedName>
</protein>
<evidence type="ECO:0000313" key="3">
    <source>
        <dbReference type="EMBL" id="SKC11601.1"/>
    </source>
</evidence>
<feature type="domain" description="Peptidase S9 prolyl oligopeptidase catalytic" evidence="2">
    <location>
        <begin position="145"/>
        <end position="213"/>
    </location>
</feature>
<dbReference type="Proteomes" id="UP000251937">
    <property type="component" value="Unassembled WGS sequence"/>
</dbReference>
<accession>A0AAX2IRP7</accession>
<evidence type="ECO:0000259" key="2">
    <source>
        <dbReference type="Pfam" id="PF00326"/>
    </source>
</evidence>
<dbReference type="PANTHER" id="PTHR43037">
    <property type="entry name" value="UNNAMED PRODUCT-RELATED"/>
    <property type="match status" value="1"/>
</dbReference>
<dbReference type="AlphaFoldDB" id="A0AAX2IRP7"/>
<evidence type="ECO:0000313" key="4">
    <source>
        <dbReference type="EMBL" id="SQA92387.1"/>
    </source>
</evidence>
<evidence type="ECO:0000313" key="5">
    <source>
        <dbReference type="Proteomes" id="UP000190669"/>
    </source>
</evidence>
<dbReference type="PANTHER" id="PTHR43037:SF1">
    <property type="entry name" value="BLL1128 PROTEIN"/>
    <property type="match status" value="1"/>
</dbReference>